<dbReference type="PANTHER" id="PTHR45658">
    <property type="entry name" value="GATA TRANSCRIPTION FACTOR"/>
    <property type="match status" value="1"/>
</dbReference>
<feature type="compositionally biased region" description="Low complexity" evidence="5">
    <location>
        <begin position="62"/>
        <end position="73"/>
    </location>
</feature>
<feature type="domain" description="PAS" evidence="6">
    <location>
        <begin position="91"/>
        <end position="155"/>
    </location>
</feature>
<dbReference type="Pfam" id="PF00320">
    <property type="entry name" value="GATA"/>
    <property type="match status" value="1"/>
</dbReference>
<dbReference type="PROSITE" id="PS50112">
    <property type="entry name" value="PAS"/>
    <property type="match status" value="1"/>
</dbReference>
<evidence type="ECO:0000313" key="8">
    <source>
        <dbReference type="EMBL" id="PLN76395.1"/>
    </source>
</evidence>
<dbReference type="InterPro" id="IPR013088">
    <property type="entry name" value="Znf_NHR/GATA"/>
</dbReference>
<dbReference type="InterPro" id="IPR000014">
    <property type="entry name" value="PAS"/>
</dbReference>
<gene>
    <name evidence="8" type="ORF">BDW42DRAFT_188697</name>
</gene>
<evidence type="ECO:0000259" key="6">
    <source>
        <dbReference type="PROSITE" id="PS50112"/>
    </source>
</evidence>
<dbReference type="GO" id="GO:0006355">
    <property type="term" value="P:regulation of DNA-templated transcription"/>
    <property type="evidence" value="ECO:0007669"/>
    <property type="project" value="InterPro"/>
</dbReference>
<dbReference type="PROSITE" id="PS50114">
    <property type="entry name" value="GATA_ZN_FINGER_2"/>
    <property type="match status" value="1"/>
</dbReference>
<dbReference type="InterPro" id="IPR000679">
    <property type="entry name" value="Znf_GATA"/>
</dbReference>
<feature type="domain" description="GATA-type" evidence="7">
    <location>
        <begin position="382"/>
        <end position="414"/>
    </location>
</feature>
<evidence type="ECO:0000256" key="4">
    <source>
        <dbReference type="PROSITE-ProRule" id="PRU00094"/>
    </source>
</evidence>
<dbReference type="InterPro" id="IPR013655">
    <property type="entry name" value="PAS_fold_3"/>
</dbReference>
<dbReference type="Pfam" id="PF08447">
    <property type="entry name" value="PAS_3"/>
    <property type="match status" value="1"/>
</dbReference>
<dbReference type="EMBL" id="KZ559619">
    <property type="protein sequence ID" value="PLN76395.1"/>
    <property type="molecule type" value="Genomic_DNA"/>
</dbReference>
<feature type="region of interest" description="Disordered" evidence="5">
    <location>
        <begin position="1"/>
        <end position="49"/>
    </location>
</feature>
<feature type="region of interest" description="Disordered" evidence="5">
    <location>
        <begin position="62"/>
        <end position="86"/>
    </location>
</feature>
<feature type="compositionally biased region" description="Low complexity" evidence="5">
    <location>
        <begin position="14"/>
        <end position="27"/>
    </location>
</feature>
<protein>
    <recommendedName>
        <fullName evidence="10">GATA-domain-containing protein</fullName>
    </recommendedName>
</protein>
<dbReference type="SMART" id="SM00091">
    <property type="entry name" value="PAS"/>
    <property type="match status" value="1"/>
</dbReference>
<dbReference type="SMART" id="SM00401">
    <property type="entry name" value="ZnF_GATA"/>
    <property type="match status" value="1"/>
</dbReference>
<dbReference type="PROSITE" id="PS00344">
    <property type="entry name" value="GATA_ZN_FINGER_1"/>
    <property type="match status" value="1"/>
</dbReference>
<keyword evidence="9" id="KW-1185">Reference proteome</keyword>
<name>A0A2J5HHD5_9EURO</name>
<dbReference type="GO" id="GO:0008270">
    <property type="term" value="F:zinc ion binding"/>
    <property type="evidence" value="ECO:0007669"/>
    <property type="project" value="UniProtKB-KW"/>
</dbReference>
<dbReference type="PANTHER" id="PTHR45658:SF18">
    <property type="entry name" value="PROTEIN GAT2"/>
    <property type="match status" value="1"/>
</dbReference>
<evidence type="ECO:0000259" key="7">
    <source>
        <dbReference type="PROSITE" id="PS50114"/>
    </source>
</evidence>
<dbReference type="InterPro" id="IPR035965">
    <property type="entry name" value="PAS-like_dom_sf"/>
</dbReference>
<organism evidence="8 9">
    <name type="scientific">Aspergillus taichungensis</name>
    <dbReference type="NCBI Taxonomy" id="482145"/>
    <lineage>
        <taxon>Eukaryota</taxon>
        <taxon>Fungi</taxon>
        <taxon>Dikarya</taxon>
        <taxon>Ascomycota</taxon>
        <taxon>Pezizomycotina</taxon>
        <taxon>Eurotiomycetes</taxon>
        <taxon>Eurotiomycetidae</taxon>
        <taxon>Eurotiales</taxon>
        <taxon>Aspergillaceae</taxon>
        <taxon>Aspergillus</taxon>
        <taxon>Aspergillus subgen. Circumdati</taxon>
    </lineage>
</organism>
<dbReference type="NCBIfam" id="TIGR00229">
    <property type="entry name" value="sensory_box"/>
    <property type="match status" value="1"/>
</dbReference>
<feature type="region of interest" description="Disordered" evidence="5">
    <location>
        <begin position="237"/>
        <end position="317"/>
    </location>
</feature>
<evidence type="ECO:0000256" key="2">
    <source>
        <dbReference type="ARBA" id="ARBA00022771"/>
    </source>
</evidence>
<evidence type="ECO:0000256" key="3">
    <source>
        <dbReference type="ARBA" id="ARBA00022833"/>
    </source>
</evidence>
<dbReference type="SUPFAM" id="SSF57716">
    <property type="entry name" value="Glucocorticoid receptor-like (DNA-binding domain)"/>
    <property type="match status" value="1"/>
</dbReference>
<dbReference type="CDD" id="cd00130">
    <property type="entry name" value="PAS"/>
    <property type="match status" value="1"/>
</dbReference>
<keyword evidence="1" id="KW-0479">Metal-binding</keyword>
<feature type="compositionally biased region" description="Acidic residues" evidence="5">
    <location>
        <begin position="302"/>
        <end position="317"/>
    </location>
</feature>
<dbReference type="Gene3D" id="3.30.50.10">
    <property type="entry name" value="Erythroid Transcription Factor GATA-1, subunit A"/>
    <property type="match status" value="1"/>
</dbReference>
<keyword evidence="2 4" id="KW-0863">Zinc-finger</keyword>
<sequence length="477" mass="53294">MEPMPRDWGKGAASHSPNQSQQQQPPQFRMCRDTHPTGVPHTGSHDSYVMPQTLAGNVSMSESLALPPSSSPATIPNAEIHPAQDPPWSQRVLDGMNDMLLLLTRDGRVLYASPSSVDVAGCKPSQLQGSPLSHFIHDDDRAMFARELEHCIAESRPFYCYFRFHRADNKPCVVEGRGHPHLSQPVDSRSQPETCNGVFIICRPYLTRSTQLLDAFLEHKIENIRLHQRIAQLKQEEEHDLRMAQQQHQQQLWSSANDSQPSAQLPAPQPYPRRRSLRHSSHEAAGSNSNEEAESSDTQASADDDDDDDDENNDLGDADQRTLLSQAAARKQHADNMAHIDGVEVMTGLHYRNGEWSQSLSTGLHNGRFLQGDLDPDRRKRSKGEYMCTDCGTSDSPEWRKGPEGPKTLCNACGCMSSFLLLSFSPLRSFPLPASVFRPPANQNNHSTLGQKGKETTRQLTLPTLFDRCIQLCLTYD</sequence>
<dbReference type="OrthoDB" id="2162994at2759"/>
<proteinExistence type="predicted"/>
<evidence type="ECO:0008006" key="10">
    <source>
        <dbReference type="Google" id="ProtNLM"/>
    </source>
</evidence>
<dbReference type="Gene3D" id="3.30.450.20">
    <property type="entry name" value="PAS domain"/>
    <property type="match status" value="1"/>
</dbReference>
<evidence type="ECO:0000313" key="9">
    <source>
        <dbReference type="Proteomes" id="UP000235023"/>
    </source>
</evidence>
<feature type="compositionally biased region" description="Low complexity" evidence="5">
    <location>
        <begin position="283"/>
        <end position="301"/>
    </location>
</feature>
<keyword evidence="3" id="KW-0862">Zinc</keyword>
<dbReference type="AlphaFoldDB" id="A0A2J5HHD5"/>
<evidence type="ECO:0000256" key="1">
    <source>
        <dbReference type="ARBA" id="ARBA00022723"/>
    </source>
</evidence>
<dbReference type="SUPFAM" id="SSF55785">
    <property type="entry name" value="PYP-like sensor domain (PAS domain)"/>
    <property type="match status" value="1"/>
</dbReference>
<reference evidence="9" key="1">
    <citation type="submission" date="2017-12" db="EMBL/GenBank/DDBJ databases">
        <authorList>
            <consortium name="DOE Joint Genome Institute"/>
            <person name="Mondo S.J."/>
            <person name="Kjaerbolling I."/>
            <person name="Vesth T.C."/>
            <person name="Frisvad J.C."/>
            <person name="Nybo J.L."/>
            <person name="Theobald S."/>
            <person name="Kuo A."/>
            <person name="Bowyer P."/>
            <person name="Matsuda Y."/>
            <person name="Lyhne E.K."/>
            <person name="Kogle M.E."/>
            <person name="Clum A."/>
            <person name="Lipzen A."/>
            <person name="Salamov A."/>
            <person name="Ngan C.Y."/>
            <person name="Daum C."/>
            <person name="Chiniquy J."/>
            <person name="Barry K."/>
            <person name="LaButti K."/>
            <person name="Haridas S."/>
            <person name="Simmons B.A."/>
            <person name="Magnuson J.K."/>
            <person name="Mortensen U.H."/>
            <person name="Larsen T.O."/>
            <person name="Grigoriev I.V."/>
            <person name="Baker S.E."/>
            <person name="Andersen M.R."/>
            <person name="Nordberg H.P."/>
            <person name="Cantor M.N."/>
            <person name="Hua S.X."/>
        </authorList>
    </citation>
    <scope>NUCLEOTIDE SEQUENCE [LARGE SCALE GENOMIC DNA]</scope>
    <source>
        <strain evidence="9">IBT 19404</strain>
    </source>
</reference>
<evidence type="ECO:0000256" key="5">
    <source>
        <dbReference type="SAM" id="MobiDB-lite"/>
    </source>
</evidence>
<dbReference type="CDD" id="cd00202">
    <property type="entry name" value="ZnF_GATA"/>
    <property type="match status" value="1"/>
</dbReference>
<dbReference type="InterPro" id="IPR051140">
    <property type="entry name" value="GATA_TF"/>
</dbReference>
<dbReference type="Proteomes" id="UP000235023">
    <property type="component" value="Unassembled WGS sequence"/>
</dbReference>
<dbReference type="GO" id="GO:0043565">
    <property type="term" value="F:sequence-specific DNA binding"/>
    <property type="evidence" value="ECO:0007669"/>
    <property type="project" value="InterPro"/>
</dbReference>
<accession>A0A2J5HHD5</accession>